<gene>
    <name evidence="4" type="ORF">JOE69_001248</name>
</gene>
<keyword evidence="5" id="KW-1185">Reference proteome</keyword>
<name>A0ABU1J9B4_9MICC</name>
<feature type="transmembrane region" description="Helical" evidence="3">
    <location>
        <begin position="162"/>
        <end position="179"/>
    </location>
</feature>
<evidence type="ECO:0000256" key="2">
    <source>
        <dbReference type="SAM" id="MobiDB-lite"/>
    </source>
</evidence>
<evidence type="ECO:0000313" key="5">
    <source>
        <dbReference type="Proteomes" id="UP001185069"/>
    </source>
</evidence>
<protein>
    <recommendedName>
        <fullName evidence="1">Signal peptidase I</fullName>
        <ecNumber evidence="1">3.4.21.89</ecNumber>
    </recommendedName>
</protein>
<dbReference type="EC" id="3.4.21.89" evidence="1"/>
<reference evidence="4 5" key="1">
    <citation type="submission" date="2023-07" db="EMBL/GenBank/DDBJ databases">
        <title>Sequencing the genomes of 1000 actinobacteria strains.</title>
        <authorList>
            <person name="Klenk H.-P."/>
        </authorList>
    </citation>
    <scope>NUCLEOTIDE SEQUENCE [LARGE SCALE GENOMIC DNA]</scope>
    <source>
        <strain evidence="4 5">DSM 14555</strain>
    </source>
</reference>
<evidence type="ECO:0000313" key="4">
    <source>
        <dbReference type="EMBL" id="MDR6269010.1"/>
    </source>
</evidence>
<organism evidence="4 5">
    <name type="scientific">Arthrobacter russicus</name>
    <dbReference type="NCBI Taxonomy" id="172040"/>
    <lineage>
        <taxon>Bacteria</taxon>
        <taxon>Bacillati</taxon>
        <taxon>Actinomycetota</taxon>
        <taxon>Actinomycetes</taxon>
        <taxon>Micrococcales</taxon>
        <taxon>Micrococcaceae</taxon>
        <taxon>Arthrobacter</taxon>
    </lineage>
</organism>
<dbReference type="EMBL" id="JAVDQF010000001">
    <property type="protein sequence ID" value="MDR6269010.1"/>
    <property type="molecule type" value="Genomic_DNA"/>
</dbReference>
<keyword evidence="3" id="KW-0812">Transmembrane</keyword>
<comment type="caution">
    <text evidence="4">The sequence shown here is derived from an EMBL/GenBank/DDBJ whole genome shotgun (WGS) entry which is preliminary data.</text>
</comment>
<dbReference type="NCBIfam" id="TIGR02228">
    <property type="entry name" value="sigpep_I_arch"/>
    <property type="match status" value="1"/>
</dbReference>
<dbReference type="InterPro" id="IPR001733">
    <property type="entry name" value="Peptidase_S26B"/>
</dbReference>
<dbReference type="GO" id="GO:0016787">
    <property type="term" value="F:hydrolase activity"/>
    <property type="evidence" value="ECO:0007669"/>
    <property type="project" value="UniProtKB-KW"/>
</dbReference>
<feature type="region of interest" description="Disordered" evidence="2">
    <location>
        <begin position="1"/>
        <end position="22"/>
    </location>
</feature>
<keyword evidence="3" id="KW-0472">Membrane</keyword>
<feature type="compositionally biased region" description="Polar residues" evidence="2">
    <location>
        <begin position="1"/>
        <end position="12"/>
    </location>
</feature>
<dbReference type="RefSeq" id="WP_309797010.1">
    <property type="nucleotide sequence ID" value="NZ_BAAAHY010000001.1"/>
</dbReference>
<feature type="transmembrane region" description="Helical" evidence="3">
    <location>
        <begin position="191"/>
        <end position="209"/>
    </location>
</feature>
<evidence type="ECO:0000256" key="1">
    <source>
        <dbReference type="NCBIfam" id="TIGR02228"/>
    </source>
</evidence>
<keyword evidence="3" id="KW-1133">Transmembrane helix</keyword>
<sequence length="366" mass="37258">MHPDSTILQGRRSTAGARPRRAGMAAGRRLREVLLTAGAAAGLLCLLAAAAAMLFGITPVIFRSGSMAPAIDTGALALTRPVPVAEVRSGDVVSVFNSGGQRITHRVVEVVSAPPGATGQLVLKGDANALPDPQPYSAEKVDRVFFAVNGLGYPVAFLQTPWAIFAGGLIAGGLIFIAFRPVRKTPTATTGALVLLLVPLAAFCFSGSGQATLAAFTDSSVATGGTLRSARLLDITGGIGCSEAFPNATITWNPAPFLPPEGSYALQIVRLKADGTTDTVMGYAGTAAGITTYTFTPAGALLGLLSGPTTFRINIFSVLVSGGGLVNSAGSNILWSSPVATVGNRTILNYPGILLGLAAHVGCNAN</sequence>
<accession>A0ABU1J9B4</accession>
<proteinExistence type="predicted"/>
<dbReference type="CDD" id="cd06462">
    <property type="entry name" value="Peptidase_S24_S26"/>
    <property type="match status" value="1"/>
</dbReference>
<feature type="transmembrane region" description="Helical" evidence="3">
    <location>
        <begin position="33"/>
        <end position="57"/>
    </location>
</feature>
<keyword evidence="4" id="KW-0378">Hydrolase</keyword>
<evidence type="ECO:0000256" key="3">
    <source>
        <dbReference type="SAM" id="Phobius"/>
    </source>
</evidence>
<dbReference type="Proteomes" id="UP001185069">
    <property type="component" value="Unassembled WGS sequence"/>
</dbReference>